<evidence type="ECO:0000313" key="1">
    <source>
        <dbReference type="EMBL" id="KAI4865434.1"/>
    </source>
</evidence>
<protein>
    <submittedName>
        <fullName evidence="1">FAD-binding domain-containing protein</fullName>
    </submittedName>
</protein>
<accession>A0ACB9Z115</accession>
<dbReference type="Proteomes" id="UP001497700">
    <property type="component" value="Unassembled WGS sequence"/>
</dbReference>
<gene>
    <name evidence="1" type="ORF">F4820DRAFT_469818</name>
</gene>
<keyword evidence="2" id="KW-1185">Reference proteome</keyword>
<proteinExistence type="predicted"/>
<organism evidence="1 2">
    <name type="scientific">Hypoxylon rubiginosum</name>
    <dbReference type="NCBI Taxonomy" id="110542"/>
    <lineage>
        <taxon>Eukaryota</taxon>
        <taxon>Fungi</taxon>
        <taxon>Dikarya</taxon>
        <taxon>Ascomycota</taxon>
        <taxon>Pezizomycotina</taxon>
        <taxon>Sordariomycetes</taxon>
        <taxon>Xylariomycetidae</taxon>
        <taxon>Xylariales</taxon>
        <taxon>Hypoxylaceae</taxon>
        <taxon>Hypoxylon</taxon>
    </lineage>
</organism>
<evidence type="ECO:0000313" key="2">
    <source>
        <dbReference type="Proteomes" id="UP001497700"/>
    </source>
</evidence>
<sequence length="541" mass="58384">MAISSMLLFYVVLSLVVYSTALLSDDLLSVERSNPKSSKGSSTDLANIISQSSGAINAAEASITNSAGLSNAQRATTSCAITALIFPDQVFTSTNSQYSLEQDVNWSQTCWLPAACFIRPRSTEEVALILKIITRVGNKFAIRGRGHNPNPGFSSIDGSGVLLDLQDLNLLVFDLDGVLRAGPGNAWGDLWNTAEANNRTVWGAREQRVGISGCLLGGGMPYFPSLHGLAADNVVNYEVVLANSTIIHANATENPALFRALKGGGSNIGLVTRFDIDTYPLLHAQYSINTYNATDYANILNATIQVQEAMESDSNIDIFVTFSPLAITVGLFYADWLAQKPTVFEAFYNLNSLVVSSIPLTNGTIGSLTSSLAASSAPYNARRLPSAATTKADYDLYIKFHEQFLSIVQSSGIATYANLSYTIEPMSSAMVQEGQNRGGNSCGLPKISQTWWSLVIEWHNEANDATAQHALEALQDSIDGLARDRDLLLDFQFMNHAGPTQKVLESYGAANFDQIKSVVQSYDSDGLFQNLQNSGFLVGEL</sequence>
<comment type="caution">
    <text evidence="1">The sequence shown here is derived from an EMBL/GenBank/DDBJ whole genome shotgun (WGS) entry which is preliminary data.</text>
</comment>
<name>A0ACB9Z115_9PEZI</name>
<reference evidence="1 2" key="1">
    <citation type="journal article" date="2022" name="New Phytol.">
        <title>Ecological generalism drives hyperdiversity of secondary metabolite gene clusters in xylarialean endophytes.</title>
        <authorList>
            <person name="Franco M.E.E."/>
            <person name="Wisecaver J.H."/>
            <person name="Arnold A.E."/>
            <person name="Ju Y.M."/>
            <person name="Slot J.C."/>
            <person name="Ahrendt S."/>
            <person name="Moore L.P."/>
            <person name="Eastman K.E."/>
            <person name="Scott K."/>
            <person name="Konkel Z."/>
            <person name="Mondo S.J."/>
            <person name="Kuo A."/>
            <person name="Hayes R.D."/>
            <person name="Haridas S."/>
            <person name="Andreopoulos B."/>
            <person name="Riley R."/>
            <person name="LaButti K."/>
            <person name="Pangilinan J."/>
            <person name="Lipzen A."/>
            <person name="Amirebrahimi M."/>
            <person name="Yan J."/>
            <person name="Adam C."/>
            <person name="Keymanesh K."/>
            <person name="Ng V."/>
            <person name="Louie K."/>
            <person name="Northen T."/>
            <person name="Drula E."/>
            <person name="Henrissat B."/>
            <person name="Hsieh H.M."/>
            <person name="Youens-Clark K."/>
            <person name="Lutzoni F."/>
            <person name="Miadlikowska J."/>
            <person name="Eastwood D.C."/>
            <person name="Hamelin R.C."/>
            <person name="Grigoriev I.V."/>
            <person name="U'Ren J.M."/>
        </authorList>
    </citation>
    <scope>NUCLEOTIDE SEQUENCE [LARGE SCALE GENOMIC DNA]</scope>
    <source>
        <strain evidence="1 2">CBS 119005</strain>
    </source>
</reference>
<dbReference type="EMBL" id="MU393472">
    <property type="protein sequence ID" value="KAI4865434.1"/>
    <property type="molecule type" value="Genomic_DNA"/>
</dbReference>